<name>A0A6M3LS59_9ZZZZ</name>
<accession>A0A6M3LS59</accession>
<dbReference type="EMBL" id="MT143451">
    <property type="protein sequence ID" value="QJA96979.1"/>
    <property type="molecule type" value="Genomic_DNA"/>
</dbReference>
<sequence length="136" mass="14938">MTPYARSEWDRYADGWSAANLADAMRSRARSWGSLPYAELRAQRNHYLRGCCCPSLYCVPHGWSGVDEPEHHGICADHGHVNPDPLRPPDTDTDPAPRDHFRRGDADLGCGLMVIIAAFAALAAAALLVWIAGRGR</sequence>
<gene>
    <name evidence="2" type="ORF">MM415B06932_0010</name>
</gene>
<protein>
    <submittedName>
        <fullName evidence="2">Uncharacterized protein</fullName>
    </submittedName>
</protein>
<proteinExistence type="predicted"/>
<feature type="transmembrane region" description="Helical" evidence="1">
    <location>
        <begin position="108"/>
        <end position="132"/>
    </location>
</feature>
<organism evidence="2">
    <name type="scientific">viral metagenome</name>
    <dbReference type="NCBI Taxonomy" id="1070528"/>
    <lineage>
        <taxon>unclassified sequences</taxon>
        <taxon>metagenomes</taxon>
        <taxon>organismal metagenomes</taxon>
    </lineage>
</organism>
<keyword evidence="1" id="KW-0812">Transmembrane</keyword>
<evidence type="ECO:0000313" key="2">
    <source>
        <dbReference type="EMBL" id="QJA96979.1"/>
    </source>
</evidence>
<evidence type="ECO:0000256" key="1">
    <source>
        <dbReference type="SAM" id="Phobius"/>
    </source>
</evidence>
<dbReference type="AlphaFoldDB" id="A0A6M3LS59"/>
<reference evidence="2" key="1">
    <citation type="submission" date="2020-03" db="EMBL/GenBank/DDBJ databases">
        <title>The deep terrestrial virosphere.</title>
        <authorList>
            <person name="Holmfeldt K."/>
            <person name="Nilsson E."/>
            <person name="Simone D."/>
            <person name="Lopez-Fernandez M."/>
            <person name="Wu X."/>
            <person name="de Brujin I."/>
            <person name="Lundin D."/>
            <person name="Andersson A."/>
            <person name="Bertilsson S."/>
            <person name="Dopson M."/>
        </authorList>
    </citation>
    <scope>NUCLEOTIDE SEQUENCE</scope>
    <source>
        <strain evidence="2">MM415B06932</strain>
    </source>
</reference>
<keyword evidence="1" id="KW-1133">Transmembrane helix</keyword>
<keyword evidence="1" id="KW-0472">Membrane</keyword>